<dbReference type="Proteomes" id="UP000214746">
    <property type="component" value="Unassembled WGS sequence"/>
</dbReference>
<dbReference type="AlphaFoldDB" id="A0A2W1NIY5"/>
<organism evidence="1 2">
    <name type="scientific">Paenibacillus xerothermodurans</name>
    <dbReference type="NCBI Taxonomy" id="1977292"/>
    <lineage>
        <taxon>Bacteria</taxon>
        <taxon>Bacillati</taxon>
        <taxon>Bacillota</taxon>
        <taxon>Bacilli</taxon>
        <taxon>Bacillales</taxon>
        <taxon>Paenibacillaceae</taxon>
        <taxon>Paenibacillus</taxon>
    </lineage>
</organism>
<gene>
    <name evidence="1" type="ORF">CBW46_018280</name>
</gene>
<sequence length="67" mass="7530">MKYIRQLIAQHLKKGETVRTYNVELTVRRVRKVRIQGGALLEEKAEVGEARGTPMSSSIGSRNYAIA</sequence>
<proteinExistence type="predicted"/>
<evidence type="ECO:0000313" key="1">
    <source>
        <dbReference type="EMBL" id="PZE19485.1"/>
    </source>
</evidence>
<name>A0A2W1NIY5_PAEXE</name>
<reference evidence="1" key="1">
    <citation type="submission" date="2018-06" db="EMBL/GenBank/DDBJ databases">
        <title>Paenibacillus xerothermodurans sp. nov. an extremely dry heat resistant spore forming bacterium isolated from the soil of Cape Canaveral, Florida.</title>
        <authorList>
            <person name="Seuylemezian A."/>
            <person name="Kaur N."/>
            <person name="Patil P."/>
            <person name="Patil P."/>
            <person name="Mayilraj S."/>
            <person name="Vaishampayan P."/>
        </authorList>
    </citation>
    <scope>NUCLEOTIDE SEQUENCE [LARGE SCALE GENOMIC DNA]</scope>
    <source>
        <strain evidence="1">ATCC 27380</strain>
    </source>
</reference>
<dbReference type="EMBL" id="NHRJ02000016">
    <property type="protein sequence ID" value="PZE19485.1"/>
    <property type="molecule type" value="Genomic_DNA"/>
</dbReference>
<keyword evidence="2" id="KW-1185">Reference proteome</keyword>
<comment type="caution">
    <text evidence="1">The sequence shown here is derived from an EMBL/GenBank/DDBJ whole genome shotgun (WGS) entry which is preliminary data.</text>
</comment>
<accession>A0A2W1NIY5</accession>
<evidence type="ECO:0000313" key="2">
    <source>
        <dbReference type="Proteomes" id="UP000214746"/>
    </source>
</evidence>
<protein>
    <submittedName>
        <fullName evidence="1">Uncharacterized protein</fullName>
    </submittedName>
</protein>